<keyword evidence="6" id="KW-0597">Phosphoprotein</keyword>
<evidence type="ECO:0000256" key="25">
    <source>
        <dbReference type="ARBA" id="ARBA00047600"/>
    </source>
</evidence>
<evidence type="ECO:0000256" key="21">
    <source>
        <dbReference type="ARBA" id="ARBA00047290"/>
    </source>
</evidence>
<dbReference type="Gene3D" id="3.40.720.10">
    <property type="entry name" value="Alkaline Phosphatase, subunit A"/>
    <property type="match status" value="1"/>
</dbReference>
<evidence type="ECO:0000256" key="30">
    <source>
        <dbReference type="ARBA" id="ARBA00049092"/>
    </source>
</evidence>
<keyword evidence="5" id="KW-1003">Cell membrane</keyword>
<keyword evidence="10" id="KW-0378">Hydrolase</keyword>
<evidence type="ECO:0000256" key="7">
    <source>
        <dbReference type="ARBA" id="ARBA00022622"/>
    </source>
</evidence>
<dbReference type="Gene3D" id="3.30.1360.180">
    <property type="match status" value="1"/>
</dbReference>
<evidence type="ECO:0000256" key="29">
    <source>
        <dbReference type="ARBA" id="ARBA00048703"/>
    </source>
</evidence>
<comment type="catalytic activity">
    <reaction evidence="28">
        <text>sphing-4-enine-phosphocholine + H2O = sphing-4-enine + phosphocholine + H(+)</text>
        <dbReference type="Rhea" id="RHEA:41095"/>
        <dbReference type="ChEBI" id="CHEBI:15377"/>
        <dbReference type="ChEBI" id="CHEBI:15378"/>
        <dbReference type="ChEBI" id="CHEBI:57756"/>
        <dbReference type="ChEBI" id="CHEBI:58906"/>
        <dbReference type="ChEBI" id="CHEBI:295975"/>
    </reaction>
    <physiologicalReaction direction="left-to-right" evidence="28">
        <dbReference type="Rhea" id="RHEA:41096"/>
    </physiologicalReaction>
</comment>
<comment type="catalytic activity">
    <reaction evidence="31">
        <text>1-(5Z,8Z,11Z,14Z-eicosatetraenoyl)-sn-glycero-3-phosphocholine + H2O = 1-(5Z,8Z,11Z,14Z-eicosatetraenoyl)-sn-glycerol + phosphocholine + H(+)</text>
        <dbReference type="Rhea" id="RHEA:41003"/>
        <dbReference type="ChEBI" id="CHEBI:15377"/>
        <dbReference type="ChEBI" id="CHEBI:15378"/>
        <dbReference type="ChEBI" id="CHEBI:34071"/>
        <dbReference type="ChEBI" id="CHEBI:74344"/>
        <dbReference type="ChEBI" id="CHEBI:295975"/>
    </reaction>
    <physiologicalReaction direction="left-to-right" evidence="31">
        <dbReference type="Rhea" id="RHEA:41004"/>
    </physiologicalReaction>
</comment>
<comment type="catalytic activity">
    <reaction evidence="27">
        <text>1-hexadecanoyl-sn-glycero-3-phosphocholine + H2O = 1-hexadecanoyl-sn-glycerol + phosphocholine + H(+)</text>
        <dbReference type="Rhea" id="RHEA:41119"/>
        <dbReference type="ChEBI" id="CHEBI:15377"/>
        <dbReference type="ChEBI" id="CHEBI:15378"/>
        <dbReference type="ChEBI" id="CHEBI:72998"/>
        <dbReference type="ChEBI" id="CHEBI:75542"/>
        <dbReference type="ChEBI" id="CHEBI:295975"/>
    </reaction>
    <physiologicalReaction direction="left-to-right" evidence="27">
        <dbReference type="Rhea" id="RHEA:41120"/>
    </physiologicalReaction>
</comment>
<comment type="catalytic activity">
    <reaction evidence="30">
        <text>1-(9Z,12Z)-octadecadienoyl-sn-glycero-3-phosphocholine + H2O = 1-(9Z,12Z-octadecadienoyl)-sn-glycerol + phosphocholine + H(+)</text>
        <dbReference type="Rhea" id="RHEA:41115"/>
        <dbReference type="ChEBI" id="CHEBI:15377"/>
        <dbReference type="ChEBI" id="CHEBI:15378"/>
        <dbReference type="ChEBI" id="CHEBI:28733"/>
        <dbReference type="ChEBI" id="CHEBI:75561"/>
        <dbReference type="ChEBI" id="CHEBI:295975"/>
    </reaction>
    <physiologicalReaction direction="left-to-right" evidence="30">
        <dbReference type="Rhea" id="RHEA:41116"/>
    </physiologicalReaction>
</comment>
<comment type="catalytic activity">
    <reaction evidence="23">
        <text>glycero-2-phosphocholine + H2O = phosphocholine + glycerol + H(+)</text>
        <dbReference type="Rhea" id="RHEA:61684"/>
        <dbReference type="ChEBI" id="CHEBI:15377"/>
        <dbReference type="ChEBI" id="CHEBI:15378"/>
        <dbReference type="ChEBI" id="CHEBI:17754"/>
        <dbReference type="ChEBI" id="CHEBI:144950"/>
        <dbReference type="ChEBI" id="CHEBI:295975"/>
    </reaction>
    <physiologicalReaction direction="left-to-right" evidence="23">
        <dbReference type="Rhea" id="RHEA:61685"/>
    </physiologicalReaction>
</comment>
<evidence type="ECO:0000256" key="28">
    <source>
        <dbReference type="ARBA" id="ARBA00048234"/>
    </source>
</evidence>
<comment type="subcellular location">
    <subcellularLocation>
        <location evidence="2">Cell membrane</location>
        <topology evidence="2">Lipid-anchor</topology>
        <topology evidence="2">GPI-anchor</topology>
    </subcellularLocation>
</comment>
<evidence type="ECO:0000256" key="14">
    <source>
        <dbReference type="ARBA" id="ARBA00023136"/>
    </source>
</evidence>
<comment type="similarity">
    <text evidence="3">Belongs to the nucleotide pyrophosphatase/phosphodiesterase family.</text>
</comment>
<evidence type="ECO:0000256" key="23">
    <source>
        <dbReference type="ARBA" id="ARBA00047482"/>
    </source>
</evidence>
<evidence type="ECO:0000256" key="10">
    <source>
        <dbReference type="ARBA" id="ARBA00022801"/>
    </source>
</evidence>
<dbReference type="SUPFAM" id="SSF53649">
    <property type="entry name" value="Alkaline phosphatase-like"/>
    <property type="match status" value="1"/>
</dbReference>
<feature type="chain" id="PRO_5036788437" description="glycerophosphocholine cholinephosphodiesterase" evidence="32">
    <location>
        <begin position="30"/>
        <end position="463"/>
    </location>
</feature>
<keyword evidence="11" id="KW-0862">Zinc</keyword>
<comment type="catalytic activity">
    <reaction evidence="22">
        <text>1-(9Z-octadecenoyl)-sn-glycero-3-phosphocholine + H2O = 1-(9Z-octadecenoyl)-sn-glycerol + phosphocholine + H(+)</text>
        <dbReference type="Rhea" id="RHEA:41091"/>
        <dbReference type="ChEBI" id="CHEBI:15377"/>
        <dbReference type="ChEBI" id="CHEBI:15378"/>
        <dbReference type="ChEBI" id="CHEBI:28610"/>
        <dbReference type="ChEBI" id="CHEBI:75757"/>
        <dbReference type="ChEBI" id="CHEBI:295975"/>
    </reaction>
    <physiologicalReaction direction="left-to-right" evidence="22">
        <dbReference type="Rhea" id="RHEA:41092"/>
    </physiologicalReaction>
</comment>
<comment type="catalytic activity">
    <reaction evidence="21">
        <text>1-dodecanoyl-sn-glycero-3-phosphocholine + H2O = 1-dodecanoyl-sn-glycerol + phosphocholine + H(+)</text>
        <dbReference type="Rhea" id="RHEA:41127"/>
        <dbReference type="ChEBI" id="CHEBI:15377"/>
        <dbReference type="ChEBI" id="CHEBI:15378"/>
        <dbReference type="ChEBI" id="CHEBI:74966"/>
        <dbReference type="ChEBI" id="CHEBI:75529"/>
        <dbReference type="ChEBI" id="CHEBI:295975"/>
    </reaction>
    <physiologicalReaction direction="left-to-right" evidence="21">
        <dbReference type="Rhea" id="RHEA:41128"/>
    </physiologicalReaction>
</comment>
<feature type="signal peptide" evidence="32">
    <location>
        <begin position="1"/>
        <end position="29"/>
    </location>
</feature>
<dbReference type="AlphaFoldDB" id="A0A914V5F3"/>
<evidence type="ECO:0000256" key="19">
    <source>
        <dbReference type="ARBA" id="ARBA00032556"/>
    </source>
</evidence>
<evidence type="ECO:0000256" key="9">
    <source>
        <dbReference type="ARBA" id="ARBA00022729"/>
    </source>
</evidence>
<name>A0A914V5F3_9BILA</name>
<dbReference type="GO" id="GO:0005886">
    <property type="term" value="C:plasma membrane"/>
    <property type="evidence" value="ECO:0007669"/>
    <property type="project" value="UniProtKB-SubCell"/>
</dbReference>
<keyword evidence="13" id="KW-0443">Lipid metabolism</keyword>
<evidence type="ECO:0000256" key="18">
    <source>
        <dbReference type="ARBA" id="ARBA00031167"/>
    </source>
</evidence>
<evidence type="ECO:0000256" key="26">
    <source>
        <dbReference type="ARBA" id="ARBA00047779"/>
    </source>
</evidence>
<evidence type="ECO:0000256" key="31">
    <source>
        <dbReference type="ARBA" id="ARBA00049320"/>
    </source>
</evidence>
<proteinExistence type="inferred from homology"/>
<evidence type="ECO:0000256" key="22">
    <source>
        <dbReference type="ARBA" id="ARBA00047322"/>
    </source>
</evidence>
<evidence type="ECO:0000256" key="4">
    <source>
        <dbReference type="ARBA" id="ARBA00012318"/>
    </source>
</evidence>
<evidence type="ECO:0000256" key="11">
    <source>
        <dbReference type="ARBA" id="ARBA00022833"/>
    </source>
</evidence>
<evidence type="ECO:0000256" key="8">
    <source>
        <dbReference type="ARBA" id="ARBA00022723"/>
    </source>
</evidence>
<dbReference type="Proteomes" id="UP000887566">
    <property type="component" value="Unplaced"/>
</dbReference>
<comment type="catalytic activity">
    <reaction evidence="25">
        <text>a 1-acyl-sn-glycero-3-phosphocholine + H2O = a 1-acyl-sn-glycerol + phosphocholine + H(+)</text>
        <dbReference type="Rhea" id="RHEA:44720"/>
        <dbReference type="ChEBI" id="CHEBI:15377"/>
        <dbReference type="ChEBI" id="CHEBI:15378"/>
        <dbReference type="ChEBI" id="CHEBI:58168"/>
        <dbReference type="ChEBI" id="CHEBI:64683"/>
        <dbReference type="ChEBI" id="CHEBI:295975"/>
    </reaction>
    <physiologicalReaction direction="left-to-right" evidence="25">
        <dbReference type="Rhea" id="RHEA:44721"/>
    </physiologicalReaction>
</comment>
<comment type="catalytic activity">
    <reaction evidence="24">
        <text>a 1-O-alkyl-sn-glycero-3-phosphocholine + H2O = a 1-O-alkyl-sn-glycerol + phosphocholine + H(+)</text>
        <dbReference type="Rhea" id="RHEA:36083"/>
        <dbReference type="ChEBI" id="CHEBI:15377"/>
        <dbReference type="ChEBI" id="CHEBI:15378"/>
        <dbReference type="ChEBI" id="CHEBI:15850"/>
        <dbReference type="ChEBI" id="CHEBI:30909"/>
        <dbReference type="ChEBI" id="CHEBI:295975"/>
    </reaction>
    <physiologicalReaction direction="left-to-right" evidence="24">
        <dbReference type="Rhea" id="RHEA:36084"/>
    </physiologicalReaction>
</comment>
<evidence type="ECO:0000256" key="15">
    <source>
        <dbReference type="ARBA" id="ARBA00023157"/>
    </source>
</evidence>
<evidence type="ECO:0000256" key="16">
    <source>
        <dbReference type="ARBA" id="ARBA00023180"/>
    </source>
</evidence>
<evidence type="ECO:0000256" key="2">
    <source>
        <dbReference type="ARBA" id="ARBA00004609"/>
    </source>
</evidence>
<accession>A0A914V5F3</accession>
<reference evidence="34" key="1">
    <citation type="submission" date="2022-11" db="UniProtKB">
        <authorList>
            <consortium name="WormBaseParasite"/>
        </authorList>
    </citation>
    <scope>IDENTIFICATION</scope>
</reference>
<evidence type="ECO:0000256" key="3">
    <source>
        <dbReference type="ARBA" id="ARBA00010594"/>
    </source>
</evidence>
<keyword evidence="12" id="KW-0442">Lipid degradation</keyword>
<evidence type="ECO:0000313" key="33">
    <source>
        <dbReference type="Proteomes" id="UP000887566"/>
    </source>
</evidence>
<dbReference type="WBParaSite" id="PSAMB.scaffold147size72779.g2599.t1">
    <property type="protein sequence ID" value="PSAMB.scaffold147size72779.g2599.t1"/>
    <property type="gene ID" value="PSAMB.scaffold147size72779.g2599"/>
</dbReference>
<dbReference type="EC" id="3.1.4.38" evidence="4"/>
<evidence type="ECO:0000313" key="34">
    <source>
        <dbReference type="WBParaSite" id="PSAMB.scaffold147size72779.g2599.t1"/>
    </source>
</evidence>
<evidence type="ECO:0000256" key="1">
    <source>
        <dbReference type="ARBA" id="ARBA00001947"/>
    </source>
</evidence>
<dbReference type="GO" id="GO:0016042">
    <property type="term" value="P:lipid catabolic process"/>
    <property type="evidence" value="ECO:0007669"/>
    <property type="project" value="UniProtKB-KW"/>
</dbReference>
<comment type="cofactor">
    <cofactor evidence="1">
        <name>Zn(2+)</name>
        <dbReference type="ChEBI" id="CHEBI:29105"/>
    </cofactor>
</comment>
<evidence type="ECO:0000256" key="20">
    <source>
        <dbReference type="ARBA" id="ARBA00046203"/>
    </source>
</evidence>
<evidence type="ECO:0000256" key="5">
    <source>
        <dbReference type="ARBA" id="ARBA00022475"/>
    </source>
</evidence>
<dbReference type="GO" id="GO:0047390">
    <property type="term" value="F:glycerophosphocholine cholinephosphodiesterase activity"/>
    <property type="evidence" value="ECO:0007669"/>
    <property type="project" value="UniProtKB-EC"/>
</dbReference>
<dbReference type="Pfam" id="PF01663">
    <property type="entry name" value="Phosphodiest"/>
    <property type="match status" value="1"/>
</dbReference>
<dbReference type="PANTHER" id="PTHR10151">
    <property type="entry name" value="ECTONUCLEOTIDE PYROPHOSPHATASE/PHOSPHODIESTERASE"/>
    <property type="match status" value="1"/>
</dbReference>
<dbReference type="InterPro" id="IPR017850">
    <property type="entry name" value="Alkaline_phosphatase_core_sf"/>
</dbReference>
<evidence type="ECO:0000256" key="27">
    <source>
        <dbReference type="ARBA" id="ARBA00048209"/>
    </source>
</evidence>
<keyword evidence="8" id="KW-0479">Metal-binding</keyword>
<evidence type="ECO:0000256" key="32">
    <source>
        <dbReference type="SAM" id="SignalP"/>
    </source>
</evidence>
<dbReference type="PANTHER" id="PTHR10151:SF66">
    <property type="entry name" value="GLYCEROPHOSPHOCHOLINE CHOLINEPHOSPHODIESTERASE ENPP6"/>
    <property type="match status" value="1"/>
</dbReference>
<evidence type="ECO:0000256" key="12">
    <source>
        <dbReference type="ARBA" id="ARBA00022963"/>
    </source>
</evidence>
<evidence type="ECO:0000256" key="24">
    <source>
        <dbReference type="ARBA" id="ARBA00047494"/>
    </source>
</evidence>
<keyword evidence="9 32" id="KW-0732">Signal</keyword>
<dbReference type="GO" id="GO:0098552">
    <property type="term" value="C:side of membrane"/>
    <property type="evidence" value="ECO:0007669"/>
    <property type="project" value="UniProtKB-KW"/>
</dbReference>
<dbReference type="GO" id="GO:0046872">
    <property type="term" value="F:metal ion binding"/>
    <property type="evidence" value="ECO:0007669"/>
    <property type="project" value="UniProtKB-KW"/>
</dbReference>
<protein>
    <recommendedName>
        <fullName evidence="4">glycerophosphocholine cholinephosphodiesterase</fullName>
        <ecNumber evidence="4">3.1.4.38</ecNumber>
    </recommendedName>
    <alternativeName>
        <fullName evidence="19">Choline-specific glycerophosphodiester phosphodiesterase</fullName>
    </alternativeName>
    <alternativeName>
        <fullName evidence="18">Ectonucleotide pyrophosphatase/phosphodiesterase family member 6</fullName>
    </alternativeName>
</protein>
<evidence type="ECO:0000256" key="13">
    <source>
        <dbReference type="ARBA" id="ARBA00023098"/>
    </source>
</evidence>
<dbReference type="InterPro" id="IPR002591">
    <property type="entry name" value="Phosphodiest/P_Trfase"/>
</dbReference>
<keyword evidence="14" id="KW-0472">Membrane</keyword>
<comment type="catalytic activity">
    <reaction evidence="26">
        <text>1-tetradecanoyl-sn-glycero-3-phosphocholine + H2O = 1-tetradecanoyl-sn-glycerol + phosphocholine + H(+)</text>
        <dbReference type="Rhea" id="RHEA:40999"/>
        <dbReference type="ChEBI" id="CHEBI:15377"/>
        <dbReference type="ChEBI" id="CHEBI:15378"/>
        <dbReference type="ChEBI" id="CHEBI:64489"/>
        <dbReference type="ChEBI" id="CHEBI:75536"/>
        <dbReference type="ChEBI" id="CHEBI:295975"/>
    </reaction>
    <physiologicalReaction direction="left-to-right" evidence="26">
        <dbReference type="Rhea" id="RHEA:41000"/>
    </physiologicalReaction>
</comment>
<keyword evidence="16" id="KW-0325">Glycoprotein</keyword>
<organism evidence="33 34">
    <name type="scientific">Plectus sambesii</name>
    <dbReference type="NCBI Taxonomy" id="2011161"/>
    <lineage>
        <taxon>Eukaryota</taxon>
        <taxon>Metazoa</taxon>
        <taxon>Ecdysozoa</taxon>
        <taxon>Nematoda</taxon>
        <taxon>Chromadorea</taxon>
        <taxon>Plectida</taxon>
        <taxon>Plectina</taxon>
        <taxon>Plectoidea</taxon>
        <taxon>Plectidae</taxon>
        <taxon>Plectus</taxon>
    </lineage>
</organism>
<comment type="catalytic activity">
    <reaction evidence="29">
        <text>sn-glycerol 3-phosphocholine + H2O = phosphocholine + glycerol + H(+)</text>
        <dbReference type="Rhea" id="RHEA:19545"/>
        <dbReference type="ChEBI" id="CHEBI:15377"/>
        <dbReference type="ChEBI" id="CHEBI:15378"/>
        <dbReference type="ChEBI" id="CHEBI:16870"/>
        <dbReference type="ChEBI" id="CHEBI:17754"/>
        <dbReference type="ChEBI" id="CHEBI:295975"/>
        <dbReference type="EC" id="3.1.4.38"/>
    </reaction>
    <physiologicalReaction direction="left-to-right" evidence="29">
        <dbReference type="Rhea" id="RHEA:19546"/>
    </physiologicalReaction>
</comment>
<keyword evidence="7" id="KW-0336">GPI-anchor</keyword>
<keyword evidence="15" id="KW-1015">Disulfide bond</keyword>
<keyword evidence="33" id="KW-1185">Reference proteome</keyword>
<evidence type="ECO:0000256" key="17">
    <source>
        <dbReference type="ARBA" id="ARBA00023288"/>
    </source>
</evidence>
<sequence>MSPAGDTDMGGRLLRSILLFSLHVNVLLALDSHHAHTNVVVYIDGFAKWFLNRTNLRLTGFEEVRQNGYEADYVLPEFPSVPATNYWSIFTGRYPNRHGLIGDMFWSATANKLLEFDNADSYDNNLAYLNRSEPIEPIWMTAKRKNVPTSMYYWRPCPDQQMSKKAKESMVNCLAYDGGEDVELIVNKTSDIMHDINSLKKRLVLVGYPSIAASGRKYGAYTGHTTEKIERISTFLQELQNELTAYNRWNDVNLIVISGNGMATVPINNVYFIDDFLEMELVDKLVGNGAYMWIYAHPGMEHKVHQSLDDNTIPHCRLHWRRNFPERWHLKEASDAGELLLLCEQGYAIYSRNRQKQLPRMPVELTEDYFRKGEFGYDNGASDMKGIFMARGPDFPKGQRDKWIRATQIYPQLCRLIQLDCDLPAEHHSFHTRTAVGGSSQRIFSPLLVSAVILLTLCASVDV</sequence>
<keyword evidence="17" id="KW-0449">Lipoprotein</keyword>
<evidence type="ECO:0000256" key="6">
    <source>
        <dbReference type="ARBA" id="ARBA00022553"/>
    </source>
</evidence>
<comment type="function">
    <text evidence="20">Choline-specific glycerophosphodiesterase that hydrolyzes glycerophosphocholine (GPC) and lysophosphatidylcholine (LPC) and contributes to supplying choline to the cells. Has a preference for LPC with short (12:0 and 14:0) or polyunsaturated (18:2 and 20:4) fatty acids. In vitro, hydrolyzes only choline-containing lysophospholipids, such as sphingosylphosphorylcholine (SPC), platelet-activating factor (PAF) and lysoPAF, but not other lysophospholipids.</text>
</comment>